<protein>
    <submittedName>
        <fullName evidence="1">Uncharacterized protein</fullName>
    </submittedName>
</protein>
<dbReference type="EMBL" id="JANJQO010000248">
    <property type="protein sequence ID" value="KAJ2979843.1"/>
    <property type="molecule type" value="Genomic_DNA"/>
</dbReference>
<keyword evidence="2" id="KW-1185">Reference proteome</keyword>
<organism evidence="1 2">
    <name type="scientific">Zarea fungicola</name>
    <dbReference type="NCBI Taxonomy" id="93591"/>
    <lineage>
        <taxon>Eukaryota</taxon>
        <taxon>Fungi</taxon>
        <taxon>Dikarya</taxon>
        <taxon>Ascomycota</taxon>
        <taxon>Pezizomycotina</taxon>
        <taxon>Sordariomycetes</taxon>
        <taxon>Hypocreomycetidae</taxon>
        <taxon>Hypocreales</taxon>
        <taxon>Cordycipitaceae</taxon>
        <taxon>Zarea</taxon>
    </lineage>
</organism>
<accession>A0ACC1NL99</accession>
<gene>
    <name evidence="1" type="ORF">NQ176_g3008</name>
</gene>
<proteinExistence type="predicted"/>
<reference evidence="1" key="1">
    <citation type="submission" date="2022-08" db="EMBL/GenBank/DDBJ databases">
        <title>Genome Sequence of Lecanicillium fungicola.</title>
        <authorList>
            <person name="Buettner E."/>
        </authorList>
    </citation>
    <scope>NUCLEOTIDE SEQUENCE</scope>
    <source>
        <strain evidence="1">Babe33</strain>
    </source>
</reference>
<evidence type="ECO:0000313" key="1">
    <source>
        <dbReference type="EMBL" id="KAJ2979843.1"/>
    </source>
</evidence>
<sequence length="104" mass="11475">MGSGFIGQELGKGSSAEPLLPTTPTADLLTTYIPVDRLIYEVDAVHNTILVALLVGLVAVSIGVGFLAVYCYRRRAQIKLQRKFQQELREVQNKDEEELARNSA</sequence>
<name>A0ACC1NL99_9HYPO</name>
<comment type="caution">
    <text evidence="1">The sequence shown here is derived from an EMBL/GenBank/DDBJ whole genome shotgun (WGS) entry which is preliminary data.</text>
</comment>
<evidence type="ECO:0000313" key="2">
    <source>
        <dbReference type="Proteomes" id="UP001143910"/>
    </source>
</evidence>
<dbReference type="Proteomes" id="UP001143910">
    <property type="component" value="Unassembled WGS sequence"/>
</dbReference>